<feature type="region of interest" description="Disordered" evidence="7">
    <location>
        <begin position="74"/>
        <end position="105"/>
    </location>
</feature>
<dbReference type="Pfam" id="PF00214">
    <property type="entry name" value="Calc_CGRP_IAPP"/>
    <property type="match status" value="1"/>
</dbReference>
<evidence type="ECO:0000256" key="7">
    <source>
        <dbReference type="SAM" id="MobiDB-lite"/>
    </source>
</evidence>
<evidence type="ECO:0000256" key="4">
    <source>
        <dbReference type="ARBA" id="ARBA00022729"/>
    </source>
</evidence>
<evidence type="ECO:0000256" key="6">
    <source>
        <dbReference type="PIRSR" id="PIRSR621116-50"/>
    </source>
</evidence>
<dbReference type="GO" id="GO:0010460">
    <property type="term" value="P:positive regulation of heart rate"/>
    <property type="evidence" value="ECO:0007669"/>
    <property type="project" value="TreeGrafter"/>
</dbReference>
<evidence type="ECO:0000256" key="3">
    <source>
        <dbReference type="ARBA" id="ARBA00022525"/>
    </source>
</evidence>
<reference evidence="9" key="1">
    <citation type="submission" date="2020-08" db="EMBL/GenBank/DDBJ databases">
        <title>Chromosome-level assembly of Southern catfish (Silurus meridionalis) provides insights into visual adaptation to the nocturnal and benthic lifestyles.</title>
        <authorList>
            <person name="Zhang Y."/>
            <person name="Wang D."/>
            <person name="Peng Z."/>
        </authorList>
    </citation>
    <scope>NUCLEOTIDE SEQUENCE</scope>
    <source>
        <strain evidence="9">SWU-2019-XX</strain>
        <tissue evidence="9">Muscle</tissue>
    </source>
</reference>
<comment type="subcellular location">
    <subcellularLocation>
        <location evidence="1">Secreted</location>
    </subcellularLocation>
</comment>
<dbReference type="GO" id="GO:0031700">
    <property type="term" value="F:adrenomedullin receptor binding"/>
    <property type="evidence" value="ECO:0007669"/>
    <property type="project" value="TreeGrafter"/>
</dbReference>
<name>A0A8T0AZ93_SILME</name>
<dbReference type="GO" id="GO:0005615">
    <property type="term" value="C:extracellular space"/>
    <property type="evidence" value="ECO:0007669"/>
    <property type="project" value="TreeGrafter"/>
</dbReference>
<dbReference type="InterPro" id="IPR021116">
    <property type="entry name" value="Calcitonin/adrenomedullin"/>
</dbReference>
<feature type="transmembrane region" description="Helical" evidence="8">
    <location>
        <begin position="39"/>
        <end position="57"/>
    </location>
</feature>
<keyword evidence="8" id="KW-0812">Transmembrane</keyword>
<dbReference type="Proteomes" id="UP000606274">
    <property type="component" value="Unassembled WGS sequence"/>
</dbReference>
<sequence length="171" mass="18973">MQNDAILHITCFKRLEEIAMVQNKTSQVEVKMKKVSQSILFWCLLAAFVPCVMNATLPPNSDGEKRLNVTQKKDLCMHNGSSEDSDENRDTGSLSSQSSDQPNGRVKRGCNLVTCSIHELAYRISQLSTKTNNAPPRKISPCGYGRRRRRSLLRRSSPQGGPSESLHAASP</sequence>
<feature type="region of interest" description="Disordered" evidence="7">
    <location>
        <begin position="128"/>
        <end position="171"/>
    </location>
</feature>
<keyword evidence="8" id="KW-1133">Transmembrane helix</keyword>
<evidence type="ECO:0000256" key="5">
    <source>
        <dbReference type="ARBA" id="ARBA00023157"/>
    </source>
</evidence>
<dbReference type="InterPro" id="IPR051665">
    <property type="entry name" value="Adrenomedullin-reg_peptide"/>
</dbReference>
<feature type="compositionally biased region" description="Polar residues" evidence="7">
    <location>
        <begin position="91"/>
        <end position="102"/>
    </location>
</feature>
<keyword evidence="8" id="KW-0472">Membrane</keyword>
<evidence type="ECO:0000256" key="1">
    <source>
        <dbReference type="ARBA" id="ARBA00004613"/>
    </source>
</evidence>
<dbReference type="EMBL" id="JABFDY010000013">
    <property type="protein sequence ID" value="KAF7699010.1"/>
    <property type="molecule type" value="Genomic_DNA"/>
</dbReference>
<evidence type="ECO:0000256" key="8">
    <source>
        <dbReference type="SAM" id="Phobius"/>
    </source>
</evidence>
<keyword evidence="10" id="KW-1185">Reference proteome</keyword>
<proteinExistence type="inferred from homology"/>
<evidence type="ECO:0000256" key="2">
    <source>
        <dbReference type="ARBA" id="ARBA00010575"/>
    </source>
</evidence>
<evidence type="ECO:0000313" key="10">
    <source>
        <dbReference type="Proteomes" id="UP000606274"/>
    </source>
</evidence>
<dbReference type="PANTHER" id="PTHR23414">
    <property type="entry name" value="ADRENOMEDULLIN, ADM"/>
    <property type="match status" value="1"/>
</dbReference>
<organism evidence="9 10">
    <name type="scientific">Silurus meridionalis</name>
    <name type="common">Southern catfish</name>
    <name type="synonym">Silurus soldatovi meridionalis</name>
    <dbReference type="NCBI Taxonomy" id="175797"/>
    <lineage>
        <taxon>Eukaryota</taxon>
        <taxon>Metazoa</taxon>
        <taxon>Chordata</taxon>
        <taxon>Craniata</taxon>
        <taxon>Vertebrata</taxon>
        <taxon>Euteleostomi</taxon>
        <taxon>Actinopterygii</taxon>
        <taxon>Neopterygii</taxon>
        <taxon>Teleostei</taxon>
        <taxon>Ostariophysi</taxon>
        <taxon>Siluriformes</taxon>
        <taxon>Siluridae</taxon>
        <taxon>Silurus</taxon>
    </lineage>
</organism>
<dbReference type="GO" id="GO:1990410">
    <property type="term" value="P:adrenomedullin receptor signaling pathway"/>
    <property type="evidence" value="ECO:0007669"/>
    <property type="project" value="TreeGrafter"/>
</dbReference>
<dbReference type="GO" id="GO:0007189">
    <property type="term" value="P:adenylate cyclase-activating G protein-coupled receptor signaling pathway"/>
    <property type="evidence" value="ECO:0007669"/>
    <property type="project" value="TreeGrafter"/>
</dbReference>
<dbReference type="GO" id="GO:0003073">
    <property type="term" value="P:regulation of systemic arterial blood pressure"/>
    <property type="evidence" value="ECO:0007669"/>
    <property type="project" value="TreeGrafter"/>
</dbReference>
<keyword evidence="4" id="KW-0732">Signal</keyword>
<keyword evidence="5 6" id="KW-1015">Disulfide bond</keyword>
<dbReference type="PANTHER" id="PTHR23414:SF3">
    <property type="entry name" value="PRO-ADRENOMEDULLIN"/>
    <property type="match status" value="1"/>
</dbReference>
<gene>
    <name evidence="9" type="ORF">HF521_003752</name>
</gene>
<evidence type="ECO:0000313" key="9">
    <source>
        <dbReference type="EMBL" id="KAF7699010.1"/>
    </source>
</evidence>
<dbReference type="GO" id="GO:0005179">
    <property type="term" value="F:hormone activity"/>
    <property type="evidence" value="ECO:0007669"/>
    <property type="project" value="InterPro"/>
</dbReference>
<dbReference type="AlphaFoldDB" id="A0A8T0AZ93"/>
<evidence type="ECO:0008006" key="11">
    <source>
        <dbReference type="Google" id="ProtNLM"/>
    </source>
</evidence>
<protein>
    <recommendedName>
        <fullName evidence="11">Adrenomedullin</fullName>
    </recommendedName>
</protein>
<accession>A0A8T0AZ93</accession>
<feature type="disulfide bond" evidence="6">
    <location>
        <begin position="110"/>
        <end position="115"/>
    </location>
</feature>
<keyword evidence="3" id="KW-0964">Secreted</keyword>
<comment type="similarity">
    <text evidence="2">Belongs to the adrenomedullin family.</text>
</comment>
<comment type="caution">
    <text evidence="9">The sequence shown here is derived from an EMBL/GenBank/DDBJ whole genome shotgun (WGS) entry which is preliminary data.</text>
</comment>